<dbReference type="InterPro" id="IPR007387">
    <property type="entry name" value="TRAP_DctQ"/>
</dbReference>
<comment type="similarity">
    <text evidence="8 9">Belongs to the TRAP transporter small permease family.</text>
</comment>
<evidence type="ECO:0000256" key="2">
    <source>
        <dbReference type="ARBA" id="ARBA00022448"/>
    </source>
</evidence>
<evidence type="ECO:0000313" key="12">
    <source>
        <dbReference type="EMBL" id="MBB4265657.1"/>
    </source>
</evidence>
<dbReference type="AlphaFoldDB" id="A0A7W6RC00"/>
<feature type="transmembrane region" description="Helical" evidence="9">
    <location>
        <begin position="21"/>
        <end position="45"/>
    </location>
</feature>
<evidence type="ECO:0000256" key="4">
    <source>
        <dbReference type="ARBA" id="ARBA00022519"/>
    </source>
</evidence>
<evidence type="ECO:0000259" key="11">
    <source>
        <dbReference type="Pfam" id="PF04290"/>
    </source>
</evidence>
<name>A0A7W6RC00_9PROT</name>
<accession>A0A7W6RC00</accession>
<dbReference type="InterPro" id="IPR055348">
    <property type="entry name" value="DctQ"/>
</dbReference>
<evidence type="ECO:0000256" key="6">
    <source>
        <dbReference type="ARBA" id="ARBA00022989"/>
    </source>
</evidence>
<evidence type="ECO:0000256" key="1">
    <source>
        <dbReference type="ARBA" id="ARBA00004429"/>
    </source>
</evidence>
<evidence type="ECO:0000256" key="7">
    <source>
        <dbReference type="ARBA" id="ARBA00023136"/>
    </source>
</evidence>
<organism evidence="12 13">
    <name type="scientific">Roseospira visakhapatnamensis</name>
    <dbReference type="NCBI Taxonomy" id="390880"/>
    <lineage>
        <taxon>Bacteria</taxon>
        <taxon>Pseudomonadati</taxon>
        <taxon>Pseudomonadota</taxon>
        <taxon>Alphaproteobacteria</taxon>
        <taxon>Rhodospirillales</taxon>
        <taxon>Rhodospirillaceae</taxon>
        <taxon>Roseospira</taxon>
    </lineage>
</organism>
<comment type="caution">
    <text evidence="12">The sequence shown here is derived from an EMBL/GenBank/DDBJ whole genome shotgun (WGS) entry which is preliminary data.</text>
</comment>
<feature type="domain" description="Tripartite ATP-independent periplasmic transporters DctQ component" evidence="11">
    <location>
        <begin position="34"/>
        <end position="158"/>
    </location>
</feature>
<feature type="transmembrane region" description="Helical" evidence="9">
    <location>
        <begin position="95"/>
        <end position="116"/>
    </location>
</feature>
<keyword evidence="13" id="KW-1185">Reference proteome</keyword>
<dbReference type="RefSeq" id="WP_184043272.1">
    <property type="nucleotide sequence ID" value="NZ_JACIGK010000007.1"/>
</dbReference>
<dbReference type="GO" id="GO:0015740">
    <property type="term" value="P:C4-dicarboxylate transport"/>
    <property type="evidence" value="ECO:0007669"/>
    <property type="project" value="TreeGrafter"/>
</dbReference>
<evidence type="ECO:0000256" key="5">
    <source>
        <dbReference type="ARBA" id="ARBA00022692"/>
    </source>
</evidence>
<reference evidence="12 13" key="1">
    <citation type="submission" date="2020-08" db="EMBL/GenBank/DDBJ databases">
        <title>Genome sequencing of Purple Non-Sulfur Bacteria from various extreme environments.</title>
        <authorList>
            <person name="Mayer M."/>
        </authorList>
    </citation>
    <scope>NUCLEOTIDE SEQUENCE [LARGE SCALE GENOMIC DNA]</scope>
    <source>
        <strain evidence="12 13">JA131</strain>
    </source>
</reference>
<gene>
    <name evidence="12" type="ORF">GGD89_001279</name>
</gene>
<keyword evidence="3" id="KW-1003">Cell membrane</keyword>
<dbReference type="Proteomes" id="UP000554286">
    <property type="component" value="Unassembled WGS sequence"/>
</dbReference>
<dbReference type="PANTHER" id="PTHR35011:SF2">
    <property type="entry name" value="2,3-DIKETO-L-GULONATE TRAP TRANSPORTER SMALL PERMEASE PROTEIN YIAM"/>
    <property type="match status" value="1"/>
</dbReference>
<comment type="function">
    <text evidence="9">Part of the tripartite ATP-independent periplasmic (TRAP) transport system.</text>
</comment>
<evidence type="ECO:0000313" key="13">
    <source>
        <dbReference type="Proteomes" id="UP000554286"/>
    </source>
</evidence>
<comment type="subunit">
    <text evidence="9">The complex comprises the extracytoplasmic solute receptor protein and the two transmembrane proteins.</text>
</comment>
<feature type="transmembrane region" description="Helical" evidence="9">
    <location>
        <begin position="136"/>
        <end position="157"/>
    </location>
</feature>
<dbReference type="GO" id="GO:0022857">
    <property type="term" value="F:transmembrane transporter activity"/>
    <property type="evidence" value="ECO:0007669"/>
    <property type="project" value="UniProtKB-UniRule"/>
</dbReference>
<keyword evidence="5 9" id="KW-0812">Transmembrane</keyword>
<proteinExistence type="inferred from homology"/>
<keyword evidence="6 9" id="KW-1133">Transmembrane helix</keyword>
<sequence length="234" mass="25463">MTVSTRSGRLLRLWTRVEAHGLLTVATVLMAVAMGVMVVEAVSRYGWGVSHWWAEELVRYLVVWSMLLSIGVASRRGHFIRMDLLITALPRRAQLALGWVTVVVGVAFCGVLLYASVIEVRHLYRIGMYTESNLDLPLWVVRLVLPVGAVLYGLYFIGCGARLARGEDPFRAARRDGADPDPESEPATARAPTVAPVTAADAVPDSRPRPVIETRPDPGLDPGLDPAVADGGVR</sequence>
<comment type="subcellular location">
    <subcellularLocation>
        <location evidence="1 9">Cell inner membrane</location>
        <topology evidence="1 9">Multi-pass membrane protein</topology>
    </subcellularLocation>
</comment>
<keyword evidence="4 9" id="KW-0997">Cell inner membrane</keyword>
<dbReference type="PANTHER" id="PTHR35011">
    <property type="entry name" value="2,3-DIKETO-L-GULONATE TRAP TRANSPORTER SMALL PERMEASE PROTEIN YIAM"/>
    <property type="match status" value="1"/>
</dbReference>
<evidence type="ECO:0000256" key="9">
    <source>
        <dbReference type="RuleBase" id="RU369079"/>
    </source>
</evidence>
<evidence type="ECO:0000256" key="8">
    <source>
        <dbReference type="ARBA" id="ARBA00038436"/>
    </source>
</evidence>
<keyword evidence="7 9" id="KW-0472">Membrane</keyword>
<dbReference type="EMBL" id="JACIGK010000007">
    <property type="protein sequence ID" value="MBB4265657.1"/>
    <property type="molecule type" value="Genomic_DNA"/>
</dbReference>
<dbReference type="Pfam" id="PF04290">
    <property type="entry name" value="DctQ"/>
    <property type="match status" value="1"/>
</dbReference>
<keyword evidence="2 9" id="KW-0813">Transport</keyword>
<dbReference type="GO" id="GO:0005886">
    <property type="term" value="C:plasma membrane"/>
    <property type="evidence" value="ECO:0007669"/>
    <property type="project" value="UniProtKB-SubCell"/>
</dbReference>
<protein>
    <recommendedName>
        <fullName evidence="9">TRAP transporter small permease protein</fullName>
    </recommendedName>
</protein>
<feature type="compositionally biased region" description="Low complexity" evidence="10">
    <location>
        <begin position="186"/>
        <end position="203"/>
    </location>
</feature>
<feature type="region of interest" description="Disordered" evidence="10">
    <location>
        <begin position="172"/>
        <end position="234"/>
    </location>
</feature>
<feature type="transmembrane region" description="Helical" evidence="9">
    <location>
        <begin position="57"/>
        <end position="74"/>
    </location>
</feature>
<evidence type="ECO:0000256" key="3">
    <source>
        <dbReference type="ARBA" id="ARBA00022475"/>
    </source>
</evidence>
<evidence type="ECO:0000256" key="10">
    <source>
        <dbReference type="SAM" id="MobiDB-lite"/>
    </source>
</evidence>
<feature type="compositionally biased region" description="Basic and acidic residues" evidence="10">
    <location>
        <begin position="204"/>
        <end position="218"/>
    </location>
</feature>